<evidence type="ECO:0000256" key="1">
    <source>
        <dbReference type="SAM" id="MobiDB-lite"/>
    </source>
</evidence>
<name>A0A182SBX7_9DIPT</name>
<evidence type="ECO:0000313" key="3">
    <source>
        <dbReference type="Proteomes" id="UP000075901"/>
    </source>
</evidence>
<feature type="region of interest" description="Disordered" evidence="1">
    <location>
        <begin position="48"/>
        <end position="103"/>
    </location>
</feature>
<protein>
    <submittedName>
        <fullName evidence="2">Uncharacterized protein</fullName>
    </submittedName>
</protein>
<reference evidence="3" key="1">
    <citation type="submission" date="2013-09" db="EMBL/GenBank/DDBJ databases">
        <title>The Genome Sequence of Anopheles maculatus species B.</title>
        <authorList>
            <consortium name="The Broad Institute Genomics Platform"/>
            <person name="Neafsey D.E."/>
            <person name="Besansky N."/>
            <person name="Howell P."/>
            <person name="Walton C."/>
            <person name="Young S.K."/>
            <person name="Zeng Q."/>
            <person name="Gargeya S."/>
            <person name="Fitzgerald M."/>
            <person name="Haas B."/>
            <person name="Abouelleil A."/>
            <person name="Allen A.W."/>
            <person name="Alvarado L."/>
            <person name="Arachchi H.M."/>
            <person name="Berlin A.M."/>
            <person name="Chapman S.B."/>
            <person name="Gainer-Dewar J."/>
            <person name="Goldberg J."/>
            <person name="Griggs A."/>
            <person name="Gujja S."/>
            <person name="Hansen M."/>
            <person name="Howarth C."/>
            <person name="Imamovic A."/>
            <person name="Ireland A."/>
            <person name="Larimer J."/>
            <person name="McCowan C."/>
            <person name="Murphy C."/>
            <person name="Pearson M."/>
            <person name="Poon T.W."/>
            <person name="Priest M."/>
            <person name="Roberts A."/>
            <person name="Saif S."/>
            <person name="Shea T."/>
            <person name="Sisk P."/>
            <person name="Sykes S."/>
            <person name="Wortman J."/>
            <person name="Nusbaum C."/>
            <person name="Birren B."/>
        </authorList>
    </citation>
    <scope>NUCLEOTIDE SEQUENCE [LARGE SCALE GENOMIC DNA]</scope>
    <source>
        <strain evidence="3">maculatus3</strain>
    </source>
</reference>
<reference evidence="2" key="2">
    <citation type="submission" date="2020-05" db="UniProtKB">
        <authorList>
            <consortium name="EnsemblMetazoa"/>
        </authorList>
    </citation>
    <scope>IDENTIFICATION</scope>
    <source>
        <strain evidence="2">maculatus3</strain>
    </source>
</reference>
<proteinExistence type="predicted"/>
<sequence length="103" mass="10907">MKARRASLESQIPTNVIPVQQQQLRCSDIGAHASNGGPLGSLVLSVDDEEDDDGTVATASQGRLEQHHQDHAKRARLNIDDGTTTSTATTTTTPMNAIIGPDC</sequence>
<dbReference type="EnsemblMetazoa" id="AMAM003695-RA">
    <property type="protein sequence ID" value="AMAM003695-PA"/>
    <property type="gene ID" value="AMAM003695"/>
</dbReference>
<dbReference type="AlphaFoldDB" id="A0A182SBX7"/>
<feature type="compositionally biased region" description="Low complexity" evidence="1">
    <location>
        <begin position="83"/>
        <end position="93"/>
    </location>
</feature>
<keyword evidence="3" id="KW-1185">Reference proteome</keyword>
<accession>A0A182SBX7</accession>
<organism evidence="2 3">
    <name type="scientific">Anopheles maculatus</name>
    <dbReference type="NCBI Taxonomy" id="74869"/>
    <lineage>
        <taxon>Eukaryota</taxon>
        <taxon>Metazoa</taxon>
        <taxon>Ecdysozoa</taxon>
        <taxon>Arthropoda</taxon>
        <taxon>Hexapoda</taxon>
        <taxon>Insecta</taxon>
        <taxon>Pterygota</taxon>
        <taxon>Neoptera</taxon>
        <taxon>Endopterygota</taxon>
        <taxon>Diptera</taxon>
        <taxon>Nematocera</taxon>
        <taxon>Culicoidea</taxon>
        <taxon>Culicidae</taxon>
        <taxon>Anophelinae</taxon>
        <taxon>Anopheles</taxon>
        <taxon>Anopheles maculatus group</taxon>
    </lineage>
</organism>
<dbReference type="Proteomes" id="UP000075901">
    <property type="component" value="Unassembled WGS sequence"/>
</dbReference>
<evidence type="ECO:0000313" key="2">
    <source>
        <dbReference type="EnsemblMetazoa" id="AMAM003695-PA"/>
    </source>
</evidence>
<dbReference type="VEuPathDB" id="VectorBase:AMAM003695"/>